<name>A0A4Z0LWF7_9GAMM</name>
<reference evidence="7 8" key="1">
    <citation type="submission" date="2019-04" db="EMBL/GenBank/DDBJ databases">
        <title>Taxonomy of novel Haliea sp. from mangrove soil of West Coast of India.</title>
        <authorList>
            <person name="Verma A."/>
            <person name="Kumar P."/>
            <person name="Krishnamurthi S."/>
        </authorList>
    </citation>
    <scope>NUCLEOTIDE SEQUENCE [LARGE SCALE GENOMIC DNA]</scope>
    <source>
        <strain evidence="7 8">SAOS-164</strain>
    </source>
</reference>
<dbReference type="InterPro" id="IPR013036">
    <property type="entry name" value="DUF1587"/>
</dbReference>
<dbReference type="InterPro" id="IPR013042">
    <property type="entry name" value="DUF1592"/>
</dbReference>
<feature type="domain" description="DUF1592" evidence="5">
    <location>
        <begin position="283"/>
        <end position="410"/>
    </location>
</feature>
<dbReference type="Pfam" id="PF07627">
    <property type="entry name" value="PSCyt3"/>
    <property type="match status" value="1"/>
</dbReference>
<evidence type="ECO:0000256" key="1">
    <source>
        <dbReference type="SAM" id="MobiDB-lite"/>
    </source>
</evidence>
<dbReference type="Pfam" id="PF07624">
    <property type="entry name" value="PSD2"/>
    <property type="match status" value="1"/>
</dbReference>
<evidence type="ECO:0000313" key="7">
    <source>
        <dbReference type="EMBL" id="TGD71733.1"/>
    </source>
</evidence>
<dbReference type="EMBL" id="SRLE01000012">
    <property type="protein sequence ID" value="TGD71733.1"/>
    <property type="molecule type" value="Genomic_DNA"/>
</dbReference>
<evidence type="ECO:0000259" key="5">
    <source>
        <dbReference type="Pfam" id="PF07631"/>
    </source>
</evidence>
<evidence type="ECO:0000313" key="8">
    <source>
        <dbReference type="Proteomes" id="UP000298050"/>
    </source>
</evidence>
<evidence type="ECO:0000259" key="3">
    <source>
        <dbReference type="Pfam" id="PF07626"/>
    </source>
</evidence>
<keyword evidence="8" id="KW-1185">Reference proteome</keyword>
<feature type="compositionally biased region" description="Low complexity" evidence="1">
    <location>
        <begin position="39"/>
        <end position="48"/>
    </location>
</feature>
<dbReference type="AlphaFoldDB" id="A0A4Z0LWF7"/>
<evidence type="ECO:0000259" key="2">
    <source>
        <dbReference type="Pfam" id="PF07624"/>
    </source>
</evidence>
<proteinExistence type="predicted"/>
<evidence type="ECO:0000259" key="4">
    <source>
        <dbReference type="Pfam" id="PF07627"/>
    </source>
</evidence>
<dbReference type="InterPro" id="IPR013043">
    <property type="entry name" value="DUF1595"/>
</dbReference>
<dbReference type="Pfam" id="PF07631">
    <property type="entry name" value="PSD4"/>
    <property type="match status" value="1"/>
</dbReference>
<dbReference type="InterPro" id="IPR011478">
    <property type="entry name" value="DUF1585"/>
</dbReference>
<comment type="caution">
    <text evidence="7">The sequence shown here is derived from an EMBL/GenBank/DDBJ whole genome shotgun (WGS) entry which is preliminary data.</text>
</comment>
<feature type="domain" description="DUF1585" evidence="2">
    <location>
        <begin position="542"/>
        <end position="614"/>
    </location>
</feature>
<dbReference type="Proteomes" id="UP000298050">
    <property type="component" value="Unassembled WGS sequence"/>
</dbReference>
<dbReference type="Pfam" id="PF07626">
    <property type="entry name" value="PSD3"/>
    <property type="match status" value="1"/>
</dbReference>
<accession>A0A4Z0LWF7</accession>
<feature type="domain" description="DUF1595" evidence="6">
    <location>
        <begin position="208"/>
        <end position="269"/>
    </location>
</feature>
<organism evidence="7 8">
    <name type="scientific">Mangrovimicrobium sediminis</name>
    <dbReference type="NCBI Taxonomy" id="2562682"/>
    <lineage>
        <taxon>Bacteria</taxon>
        <taxon>Pseudomonadati</taxon>
        <taxon>Pseudomonadota</taxon>
        <taxon>Gammaproteobacteria</taxon>
        <taxon>Cellvibrionales</taxon>
        <taxon>Halieaceae</taxon>
        <taxon>Mangrovimicrobium</taxon>
    </lineage>
</organism>
<feature type="domain" description="DUF1587" evidence="3">
    <location>
        <begin position="121"/>
        <end position="185"/>
    </location>
</feature>
<feature type="region of interest" description="Disordered" evidence="1">
    <location>
        <begin position="17"/>
        <end position="48"/>
    </location>
</feature>
<feature type="domain" description="DUF1588" evidence="4">
    <location>
        <begin position="430"/>
        <end position="530"/>
    </location>
</feature>
<sequence>MARPSCSAIPVTACTRHYSAMPTQSRTRSPVTTPPSPPSTASRPFRPSSWISKRAVRTPNWPRAKEAAMHRDTGCTARRLRGGALALLLLPLGLALPLGGCGEGDSVRGEPPPVGGPPLVRRLTESQYRATLADVFGPETPVLARFERGIRSHGLVAVGTSEAGISPFSVEQYAAAAIGVADAVLAEDRRAATVPCEPRSAQEFDAACATHFVERYGPLLLRRPLTPAQVERFVTAAGEGSAQMGGFYAGLKYALIGMLTAPEFLLRIERTRPDPQHPGLRQLDAWSRAERLSYFLTDSTPDAELLRAAGAGELETREGLARQVDRLIASPAFARAVRAFFADMLEFDELDDVVKDLEIYPAFDSEVIADAREQTLRDITRVLIERDGDYRDLFTLRETALTRPLGVVYRLPVATRHGWELGEFPAEGGRAGIQSHISFLALHAHPGRSSPTLRGESIREIFLCQDVPDPPANVNFSLVQDDANAAMPTARDRLVAHRTEPACAGCHKIMDPPGLGLENFDGLGTYRERENGAAIDASGELDGVPFSDPGEFAQALRNHRETPVCLAETLYRYAVGRDTVWDERAYMDYLVERFAASGYRVPALMRTIALSDNFFAIAPSAEAGTTASVAQHGGNES</sequence>
<evidence type="ECO:0000259" key="6">
    <source>
        <dbReference type="Pfam" id="PF07637"/>
    </source>
</evidence>
<dbReference type="Pfam" id="PF07637">
    <property type="entry name" value="PSD5"/>
    <property type="match status" value="1"/>
</dbReference>
<feature type="compositionally biased region" description="Low complexity" evidence="1">
    <location>
        <begin position="22"/>
        <end position="31"/>
    </location>
</feature>
<gene>
    <name evidence="7" type="ORF">E4634_16580</name>
</gene>
<dbReference type="InterPro" id="IPR013039">
    <property type="entry name" value="DUF1588"/>
</dbReference>
<protein>
    <submittedName>
        <fullName evidence="7">DUF1592 domain-containing protein</fullName>
    </submittedName>
</protein>
<dbReference type="OrthoDB" id="188778at2"/>